<feature type="modified residue" description="4-aspartylphosphate" evidence="1">
    <location>
        <position position="55"/>
    </location>
</feature>
<evidence type="ECO:0000313" key="3">
    <source>
        <dbReference type="EMBL" id="KIE42994.1"/>
    </source>
</evidence>
<dbReference type="InterPro" id="IPR011006">
    <property type="entry name" value="CheY-like_superfamily"/>
</dbReference>
<keyword evidence="4" id="KW-1185">Reference proteome</keyword>
<dbReference type="Proteomes" id="UP000031433">
    <property type="component" value="Unassembled WGS sequence"/>
</dbReference>
<dbReference type="Pfam" id="PF00072">
    <property type="entry name" value="Response_reg"/>
    <property type="match status" value="1"/>
</dbReference>
<reference evidence="3 4" key="1">
    <citation type="submission" date="2015-01" db="EMBL/GenBank/DDBJ databases">
        <title>Genome sequence of the anaerobic bacterium Geobacter soli GSS01, a dissimilatory Fe(III) reducer from soil.</title>
        <authorList>
            <person name="Yang G."/>
            <person name="Zhou S."/>
        </authorList>
    </citation>
    <scope>NUCLEOTIDE SEQUENCE [LARGE SCALE GENOMIC DNA]</scope>
    <source>
        <strain evidence="3 4">GSS01</strain>
    </source>
</reference>
<accession>A0A0C1TQG4</accession>
<gene>
    <name evidence="3" type="ORF">SE37_10295</name>
</gene>
<dbReference type="PANTHER" id="PTHR43228:SF1">
    <property type="entry name" value="TWO-COMPONENT RESPONSE REGULATOR ARR22"/>
    <property type="match status" value="1"/>
</dbReference>
<keyword evidence="1" id="KW-0597">Phosphoprotein</keyword>
<dbReference type="GO" id="GO:0016301">
    <property type="term" value="F:kinase activity"/>
    <property type="evidence" value="ECO:0007669"/>
    <property type="project" value="UniProtKB-KW"/>
</dbReference>
<dbReference type="PROSITE" id="PS50110">
    <property type="entry name" value="RESPONSE_REGULATORY"/>
    <property type="match status" value="1"/>
</dbReference>
<dbReference type="RefSeq" id="WP_039646059.1">
    <property type="nucleotide sequence ID" value="NZ_JXBL01000001.1"/>
</dbReference>
<proteinExistence type="predicted"/>
<dbReference type="InterPro" id="IPR001789">
    <property type="entry name" value="Sig_transdc_resp-reg_receiver"/>
</dbReference>
<evidence type="ECO:0000259" key="2">
    <source>
        <dbReference type="PROSITE" id="PS50110"/>
    </source>
</evidence>
<dbReference type="PANTHER" id="PTHR43228">
    <property type="entry name" value="TWO-COMPONENT RESPONSE REGULATOR"/>
    <property type="match status" value="1"/>
</dbReference>
<keyword evidence="3" id="KW-0808">Transferase</keyword>
<dbReference type="InterPro" id="IPR052048">
    <property type="entry name" value="ST_Response_Regulator"/>
</dbReference>
<keyword evidence="3" id="KW-0418">Kinase</keyword>
<feature type="domain" description="Response regulatory" evidence="2">
    <location>
        <begin position="2"/>
        <end position="126"/>
    </location>
</feature>
<sequence length="131" mass="14789">MKILIVEDDPASRRLMLAYLEPLGRCTEAADGHEALSAFTWAHELGEPFDLICLDIMMPSMTGHEVLKTIRHFEEEREIISPVKVIMTTALKDRDNVMAAFCNQCEAYLVKPLEREKLLEQIQTLGLTTAG</sequence>
<evidence type="ECO:0000313" key="4">
    <source>
        <dbReference type="Proteomes" id="UP000031433"/>
    </source>
</evidence>
<dbReference type="EMBL" id="JXBL01000001">
    <property type="protein sequence ID" value="KIE42994.1"/>
    <property type="molecule type" value="Genomic_DNA"/>
</dbReference>
<dbReference type="AlphaFoldDB" id="A0A0C1TQG4"/>
<dbReference type="SMART" id="SM00448">
    <property type="entry name" value="REC"/>
    <property type="match status" value="1"/>
</dbReference>
<name>A0A0C1TQG4_9BACT</name>
<protein>
    <submittedName>
        <fullName evidence="3">Histidine kinase</fullName>
    </submittedName>
</protein>
<comment type="caution">
    <text evidence="3">The sequence shown here is derived from an EMBL/GenBank/DDBJ whole genome shotgun (WGS) entry which is preliminary data.</text>
</comment>
<organism evidence="3 4">
    <name type="scientific">Geobacter soli</name>
    <dbReference type="NCBI Taxonomy" id="1510391"/>
    <lineage>
        <taxon>Bacteria</taxon>
        <taxon>Pseudomonadati</taxon>
        <taxon>Thermodesulfobacteriota</taxon>
        <taxon>Desulfuromonadia</taxon>
        <taxon>Geobacterales</taxon>
        <taxon>Geobacteraceae</taxon>
        <taxon>Geobacter</taxon>
    </lineage>
</organism>
<dbReference type="SUPFAM" id="SSF52172">
    <property type="entry name" value="CheY-like"/>
    <property type="match status" value="1"/>
</dbReference>
<dbReference type="GO" id="GO:0000160">
    <property type="term" value="P:phosphorelay signal transduction system"/>
    <property type="evidence" value="ECO:0007669"/>
    <property type="project" value="InterPro"/>
</dbReference>
<evidence type="ECO:0000256" key="1">
    <source>
        <dbReference type="PROSITE-ProRule" id="PRU00169"/>
    </source>
</evidence>
<dbReference type="Gene3D" id="3.40.50.2300">
    <property type="match status" value="1"/>
</dbReference>